<evidence type="ECO:0000256" key="12">
    <source>
        <dbReference type="PROSITE-ProRule" id="PRU00094"/>
    </source>
</evidence>
<dbReference type="InterPro" id="IPR000679">
    <property type="entry name" value="Znf_GATA"/>
</dbReference>
<dbReference type="PROSITE" id="PS50114">
    <property type="entry name" value="GATA_ZN_FINGER_2"/>
    <property type="match status" value="1"/>
</dbReference>
<evidence type="ECO:0000256" key="10">
    <source>
        <dbReference type="ARBA" id="ARBA00023242"/>
    </source>
</evidence>
<feature type="region of interest" description="Disordered" evidence="13">
    <location>
        <begin position="179"/>
        <end position="198"/>
    </location>
</feature>
<dbReference type="Pfam" id="PF00320">
    <property type="entry name" value="GATA"/>
    <property type="match status" value="1"/>
</dbReference>
<evidence type="ECO:0000256" key="6">
    <source>
        <dbReference type="ARBA" id="ARBA00023015"/>
    </source>
</evidence>
<feature type="domain" description="GATA-type" evidence="14">
    <location>
        <begin position="208"/>
        <end position="244"/>
    </location>
</feature>
<keyword evidence="9 11" id="KW-0804">Transcription</keyword>
<dbReference type="InterPro" id="IPR016679">
    <property type="entry name" value="TF_GATA_pln"/>
</dbReference>
<dbReference type="Proteomes" id="UP001054252">
    <property type="component" value="Unassembled WGS sequence"/>
</dbReference>
<comment type="caution">
    <text evidence="15">The sequence shown here is derived from an EMBL/GenBank/DDBJ whole genome shotgun (WGS) entry which is preliminary data.</text>
</comment>
<dbReference type="GO" id="GO:0030154">
    <property type="term" value="P:cell differentiation"/>
    <property type="evidence" value="ECO:0007669"/>
    <property type="project" value="TreeGrafter"/>
</dbReference>
<comment type="subcellular location">
    <subcellularLocation>
        <location evidence="1 11">Nucleus</location>
    </subcellularLocation>
</comment>
<evidence type="ECO:0000256" key="2">
    <source>
        <dbReference type="ARBA" id="ARBA00005694"/>
    </source>
</evidence>
<evidence type="ECO:0000256" key="8">
    <source>
        <dbReference type="ARBA" id="ARBA00023159"/>
    </source>
</evidence>
<evidence type="ECO:0000259" key="14">
    <source>
        <dbReference type="PROSITE" id="PS50114"/>
    </source>
</evidence>
<keyword evidence="7 11" id="KW-0238">DNA-binding</keyword>
<dbReference type="FunFam" id="3.30.50.10:FF:000018">
    <property type="entry name" value="GATA transcription factor"/>
    <property type="match status" value="1"/>
</dbReference>
<dbReference type="GO" id="GO:0043565">
    <property type="term" value="F:sequence-specific DNA binding"/>
    <property type="evidence" value="ECO:0007669"/>
    <property type="project" value="InterPro"/>
</dbReference>
<keyword evidence="5" id="KW-0862">Zinc</keyword>
<keyword evidence="3" id="KW-0479">Metal-binding</keyword>
<dbReference type="GO" id="GO:0005634">
    <property type="term" value="C:nucleus"/>
    <property type="evidence" value="ECO:0007669"/>
    <property type="project" value="UniProtKB-SubCell"/>
</dbReference>
<dbReference type="SMART" id="SM00401">
    <property type="entry name" value="ZnF_GATA"/>
    <property type="match status" value="1"/>
</dbReference>
<evidence type="ECO:0000256" key="7">
    <source>
        <dbReference type="ARBA" id="ARBA00023125"/>
    </source>
</evidence>
<evidence type="ECO:0000313" key="15">
    <source>
        <dbReference type="EMBL" id="GKV21062.1"/>
    </source>
</evidence>
<evidence type="ECO:0000256" key="13">
    <source>
        <dbReference type="SAM" id="MobiDB-lite"/>
    </source>
</evidence>
<dbReference type="SUPFAM" id="SSF57716">
    <property type="entry name" value="Glucocorticoid receptor-like (DNA-binding domain)"/>
    <property type="match status" value="1"/>
</dbReference>
<evidence type="ECO:0000256" key="1">
    <source>
        <dbReference type="ARBA" id="ARBA00004123"/>
    </source>
</evidence>
<keyword evidence="10 11" id="KW-0539">Nucleus</keyword>
<keyword evidence="16" id="KW-1185">Reference proteome</keyword>
<evidence type="ECO:0000256" key="9">
    <source>
        <dbReference type="ARBA" id="ARBA00023163"/>
    </source>
</evidence>
<evidence type="ECO:0000313" key="16">
    <source>
        <dbReference type="Proteomes" id="UP001054252"/>
    </source>
</evidence>
<gene>
    <name evidence="15" type="ORF">SLEP1_g31088</name>
</gene>
<comment type="similarity">
    <text evidence="2 11">Belongs to the type IV zinc-finger family. Class A subfamily.</text>
</comment>
<keyword evidence="8 11" id="KW-0010">Activator</keyword>
<dbReference type="PANTHER" id="PTHR45658:SF41">
    <property type="entry name" value="GATA TRANSCRIPTION FACTOR 3"/>
    <property type="match status" value="1"/>
</dbReference>
<proteinExistence type="inferred from homology"/>
<dbReference type="Gene3D" id="3.30.50.10">
    <property type="entry name" value="Erythroid Transcription Factor GATA-1, subunit A"/>
    <property type="match status" value="1"/>
</dbReference>
<dbReference type="CDD" id="cd00202">
    <property type="entry name" value="ZnF_GATA"/>
    <property type="match status" value="1"/>
</dbReference>
<evidence type="ECO:0000256" key="5">
    <source>
        <dbReference type="ARBA" id="ARBA00022833"/>
    </source>
</evidence>
<dbReference type="PANTHER" id="PTHR45658">
    <property type="entry name" value="GATA TRANSCRIPTION FACTOR"/>
    <property type="match status" value="1"/>
</dbReference>
<accession>A0AAV5K9C0</accession>
<protein>
    <recommendedName>
        <fullName evidence="11">GATA transcription factor</fullName>
    </recommendedName>
</protein>
<dbReference type="GO" id="GO:0045893">
    <property type="term" value="P:positive regulation of DNA-templated transcription"/>
    <property type="evidence" value="ECO:0007669"/>
    <property type="project" value="InterPro"/>
</dbReference>
<keyword evidence="4 12" id="KW-0863">Zinc-finger</keyword>
<dbReference type="PIRSF" id="PIRSF016992">
    <property type="entry name" value="TF_GATA_plant"/>
    <property type="match status" value="1"/>
</dbReference>
<dbReference type="EMBL" id="BPVZ01000056">
    <property type="protein sequence ID" value="GKV21062.1"/>
    <property type="molecule type" value="Genomic_DNA"/>
</dbReference>
<name>A0AAV5K9C0_9ROSI</name>
<dbReference type="PROSITE" id="PS00344">
    <property type="entry name" value="GATA_ZN_FINGER_1"/>
    <property type="match status" value="1"/>
</dbReference>
<evidence type="ECO:0000256" key="4">
    <source>
        <dbReference type="ARBA" id="ARBA00022771"/>
    </source>
</evidence>
<dbReference type="GO" id="GO:0008270">
    <property type="term" value="F:zinc ion binding"/>
    <property type="evidence" value="ECO:0007669"/>
    <property type="project" value="UniProtKB-KW"/>
</dbReference>
<comment type="function">
    <text evidence="11">Transcriptional activator that specifically binds 5'-GATA-3' or 5'-GAT-3' motifs within gene promoters.</text>
</comment>
<keyword evidence="6 11" id="KW-0805">Transcription regulation</keyword>
<sequence length="305" mass="33841">MECMEARALKSKELRELGMKSNQQAFLDNFWCFNAASGVSSDDFSVDRFLDFSAGEFDDGGSAEEEEKDYLSVSSQDNNFNSAGYSFNSLLPEELSVPVDDVAELEWVSQLVDDSSSEFPLLYQFSKQKTDGHAKPDPKPVSVKPACFLFRVPAKARTKRPRTARRDLSTLLVFLTKSSSSCSSNSEPPMKKPKKKPAALTGGLLGGNAVPRRCSHCQVLKTPQWRTGPLGAKTLCNACGVRYKSGRLFPEYRPACSPSFLADIHSNSHRKVLEIRKRKEKELALVGVEPGLNLVHSFLAHYNSY</sequence>
<feature type="compositionally biased region" description="Low complexity" evidence="13">
    <location>
        <begin position="179"/>
        <end position="188"/>
    </location>
</feature>
<dbReference type="InterPro" id="IPR051140">
    <property type="entry name" value="GATA_TF"/>
</dbReference>
<reference evidence="15 16" key="1">
    <citation type="journal article" date="2021" name="Commun. Biol.">
        <title>The genome of Shorea leprosula (Dipterocarpaceae) highlights the ecological relevance of drought in aseasonal tropical rainforests.</title>
        <authorList>
            <person name="Ng K.K.S."/>
            <person name="Kobayashi M.J."/>
            <person name="Fawcett J.A."/>
            <person name="Hatakeyama M."/>
            <person name="Paape T."/>
            <person name="Ng C.H."/>
            <person name="Ang C.C."/>
            <person name="Tnah L.H."/>
            <person name="Lee C.T."/>
            <person name="Nishiyama T."/>
            <person name="Sese J."/>
            <person name="O'Brien M.J."/>
            <person name="Copetti D."/>
            <person name="Mohd Noor M.I."/>
            <person name="Ong R.C."/>
            <person name="Putra M."/>
            <person name="Sireger I.Z."/>
            <person name="Indrioko S."/>
            <person name="Kosugi Y."/>
            <person name="Izuno A."/>
            <person name="Isagi Y."/>
            <person name="Lee S.L."/>
            <person name="Shimizu K.K."/>
        </authorList>
    </citation>
    <scope>NUCLEOTIDE SEQUENCE [LARGE SCALE GENOMIC DNA]</scope>
    <source>
        <strain evidence="15">214</strain>
    </source>
</reference>
<dbReference type="InterPro" id="IPR013088">
    <property type="entry name" value="Znf_NHR/GATA"/>
</dbReference>
<evidence type="ECO:0000256" key="3">
    <source>
        <dbReference type="ARBA" id="ARBA00022723"/>
    </source>
</evidence>
<organism evidence="15 16">
    <name type="scientific">Rubroshorea leprosula</name>
    <dbReference type="NCBI Taxonomy" id="152421"/>
    <lineage>
        <taxon>Eukaryota</taxon>
        <taxon>Viridiplantae</taxon>
        <taxon>Streptophyta</taxon>
        <taxon>Embryophyta</taxon>
        <taxon>Tracheophyta</taxon>
        <taxon>Spermatophyta</taxon>
        <taxon>Magnoliopsida</taxon>
        <taxon>eudicotyledons</taxon>
        <taxon>Gunneridae</taxon>
        <taxon>Pentapetalae</taxon>
        <taxon>rosids</taxon>
        <taxon>malvids</taxon>
        <taxon>Malvales</taxon>
        <taxon>Dipterocarpaceae</taxon>
        <taxon>Rubroshorea</taxon>
    </lineage>
</organism>
<dbReference type="AlphaFoldDB" id="A0AAV5K9C0"/>
<evidence type="ECO:0000256" key="11">
    <source>
        <dbReference type="PIRNR" id="PIRNR016992"/>
    </source>
</evidence>